<comment type="similarity">
    <text evidence="3">Belongs to the peptidase S54 family.</text>
</comment>
<dbReference type="InterPro" id="IPR035952">
    <property type="entry name" value="Rhomboid-like_sf"/>
</dbReference>
<proteinExistence type="inferred from homology"/>
<feature type="non-terminal residue" evidence="9">
    <location>
        <position position="1"/>
    </location>
</feature>
<evidence type="ECO:0000313" key="9">
    <source>
        <dbReference type="EMBL" id="MEQ2197183.1"/>
    </source>
</evidence>
<dbReference type="Gene3D" id="1.20.1540.10">
    <property type="entry name" value="Rhomboid-like"/>
    <property type="match status" value="1"/>
</dbReference>
<keyword evidence="5 8" id="KW-0812">Transmembrane</keyword>
<keyword evidence="7 8" id="KW-0472">Membrane</keyword>
<feature type="transmembrane region" description="Helical" evidence="8">
    <location>
        <begin position="65"/>
        <end position="86"/>
    </location>
</feature>
<dbReference type="EMBL" id="JAHRIN010017399">
    <property type="protein sequence ID" value="MEQ2197183.1"/>
    <property type="molecule type" value="Genomic_DNA"/>
</dbReference>
<dbReference type="InterPro" id="IPR051739">
    <property type="entry name" value="Rhomboid_IM_Serine_Proteases"/>
</dbReference>
<dbReference type="EC" id="3.4.21.105" evidence="4"/>
<evidence type="ECO:0000313" key="10">
    <source>
        <dbReference type="Proteomes" id="UP001434883"/>
    </source>
</evidence>
<sequence length="87" mass="10352">FLFSRALSASNQLLNMAGMSSVLQIIVFMCYGIMLNKWVLQTYQPDFMKSPLVYHPGHRAQVWRFFSYMFMHVGYVDMLLFPHLYYL</sequence>
<evidence type="ECO:0000256" key="1">
    <source>
        <dbReference type="ARBA" id="ARBA00000156"/>
    </source>
</evidence>
<protein>
    <recommendedName>
        <fullName evidence="4">rhomboid protease</fullName>
        <ecNumber evidence="4">3.4.21.105</ecNumber>
    </recommendedName>
</protein>
<evidence type="ECO:0000256" key="6">
    <source>
        <dbReference type="ARBA" id="ARBA00022989"/>
    </source>
</evidence>
<comment type="caution">
    <text evidence="9">The sequence shown here is derived from an EMBL/GenBank/DDBJ whole genome shotgun (WGS) entry which is preliminary data.</text>
</comment>
<dbReference type="PANTHER" id="PTHR45840:SF4">
    <property type="entry name" value="RHOMBOID-RELATED PROTEIN 1"/>
    <property type="match status" value="1"/>
</dbReference>
<comment type="subcellular location">
    <subcellularLocation>
        <location evidence="2">Membrane</location>
        <topology evidence="2">Multi-pass membrane protein</topology>
    </subcellularLocation>
</comment>
<dbReference type="PANTHER" id="PTHR45840">
    <property type="entry name" value="RHOMBOID-RELATED PROTEIN"/>
    <property type="match status" value="1"/>
</dbReference>
<dbReference type="SUPFAM" id="SSF144091">
    <property type="entry name" value="Rhomboid-like"/>
    <property type="match status" value="1"/>
</dbReference>
<evidence type="ECO:0000256" key="7">
    <source>
        <dbReference type="ARBA" id="ARBA00023136"/>
    </source>
</evidence>
<keyword evidence="10" id="KW-1185">Reference proteome</keyword>
<dbReference type="Proteomes" id="UP001434883">
    <property type="component" value="Unassembled WGS sequence"/>
</dbReference>
<evidence type="ECO:0000256" key="8">
    <source>
        <dbReference type="SAM" id="Phobius"/>
    </source>
</evidence>
<feature type="transmembrane region" description="Helical" evidence="8">
    <location>
        <begin position="12"/>
        <end position="34"/>
    </location>
</feature>
<evidence type="ECO:0000256" key="5">
    <source>
        <dbReference type="ARBA" id="ARBA00022692"/>
    </source>
</evidence>
<evidence type="ECO:0000256" key="4">
    <source>
        <dbReference type="ARBA" id="ARBA00013039"/>
    </source>
</evidence>
<gene>
    <name evidence="9" type="ORF">XENOCAPTIV_024985</name>
</gene>
<organism evidence="9 10">
    <name type="scientific">Xenoophorus captivus</name>
    <dbReference type="NCBI Taxonomy" id="1517983"/>
    <lineage>
        <taxon>Eukaryota</taxon>
        <taxon>Metazoa</taxon>
        <taxon>Chordata</taxon>
        <taxon>Craniata</taxon>
        <taxon>Vertebrata</taxon>
        <taxon>Euteleostomi</taxon>
        <taxon>Actinopterygii</taxon>
        <taxon>Neopterygii</taxon>
        <taxon>Teleostei</taxon>
        <taxon>Neoteleostei</taxon>
        <taxon>Acanthomorphata</taxon>
        <taxon>Ovalentaria</taxon>
        <taxon>Atherinomorphae</taxon>
        <taxon>Cyprinodontiformes</taxon>
        <taxon>Goodeidae</taxon>
        <taxon>Xenoophorus</taxon>
    </lineage>
</organism>
<name>A0ABV0QNR9_9TELE</name>
<evidence type="ECO:0000256" key="2">
    <source>
        <dbReference type="ARBA" id="ARBA00004141"/>
    </source>
</evidence>
<reference evidence="9 10" key="1">
    <citation type="submission" date="2021-06" db="EMBL/GenBank/DDBJ databases">
        <authorList>
            <person name="Palmer J.M."/>
        </authorList>
    </citation>
    <scope>NUCLEOTIDE SEQUENCE [LARGE SCALE GENOMIC DNA]</scope>
    <source>
        <strain evidence="9 10">XC_2019</strain>
        <tissue evidence="9">Muscle</tissue>
    </source>
</reference>
<accession>A0ABV0QNR9</accession>
<comment type="catalytic activity">
    <reaction evidence="1">
        <text>Cleaves type-1 transmembrane domains using a catalytic dyad composed of serine and histidine that are contributed by different transmembrane domains.</text>
        <dbReference type="EC" id="3.4.21.105"/>
    </reaction>
</comment>
<evidence type="ECO:0000256" key="3">
    <source>
        <dbReference type="ARBA" id="ARBA00009045"/>
    </source>
</evidence>
<keyword evidence="6 8" id="KW-1133">Transmembrane helix</keyword>